<name>A0ABW5IC26_9PSEU</name>
<accession>A0ABW5IC26</accession>
<comment type="caution">
    <text evidence="1">The sequence shown here is derived from an EMBL/GenBank/DDBJ whole genome shotgun (WGS) entry which is preliminary data.</text>
</comment>
<reference evidence="2" key="1">
    <citation type="journal article" date="2019" name="Int. J. Syst. Evol. Microbiol.">
        <title>The Global Catalogue of Microorganisms (GCM) 10K type strain sequencing project: providing services to taxonomists for standard genome sequencing and annotation.</title>
        <authorList>
            <consortium name="The Broad Institute Genomics Platform"/>
            <consortium name="The Broad Institute Genome Sequencing Center for Infectious Disease"/>
            <person name="Wu L."/>
            <person name="Ma J."/>
        </authorList>
    </citation>
    <scope>NUCLEOTIDE SEQUENCE [LARGE SCALE GENOMIC DNA]</scope>
    <source>
        <strain evidence="2">CGMCC 4.7638</strain>
    </source>
</reference>
<evidence type="ECO:0000313" key="1">
    <source>
        <dbReference type="EMBL" id="MFD2486749.1"/>
    </source>
</evidence>
<dbReference type="Proteomes" id="UP001597542">
    <property type="component" value="Unassembled WGS sequence"/>
</dbReference>
<proteinExistence type="predicted"/>
<keyword evidence="2" id="KW-1185">Reference proteome</keyword>
<evidence type="ECO:0008006" key="3">
    <source>
        <dbReference type="Google" id="ProtNLM"/>
    </source>
</evidence>
<gene>
    <name evidence="1" type="ORF">ACFSUT_41210</name>
</gene>
<evidence type="ECO:0000313" key="2">
    <source>
        <dbReference type="Proteomes" id="UP001597542"/>
    </source>
</evidence>
<protein>
    <recommendedName>
        <fullName evidence="3">Ig-like domain-containing protein</fullName>
    </recommendedName>
</protein>
<dbReference type="RefSeq" id="WP_344266980.1">
    <property type="nucleotide sequence ID" value="NZ_BAAAHV010000005.1"/>
</dbReference>
<organism evidence="1 2">
    <name type="scientific">Amycolatopsis albidoflavus</name>
    <dbReference type="NCBI Taxonomy" id="102226"/>
    <lineage>
        <taxon>Bacteria</taxon>
        <taxon>Bacillati</taxon>
        <taxon>Actinomycetota</taxon>
        <taxon>Actinomycetes</taxon>
        <taxon>Pseudonocardiales</taxon>
        <taxon>Pseudonocardiaceae</taxon>
        <taxon>Amycolatopsis</taxon>
    </lineage>
</organism>
<dbReference type="EMBL" id="JBHUKQ010000024">
    <property type="protein sequence ID" value="MFD2486749.1"/>
    <property type="molecule type" value="Genomic_DNA"/>
</dbReference>
<sequence length="70" mass="6794">MKTIDVSSGTATQTVHSGSFTLTVESTLPNGASCVVKDTAGKVVAEDSSLPAAGTSSLSASSSATCTVGK</sequence>